<reference evidence="13" key="1">
    <citation type="submission" date="2016-01" db="EMBL/GenBank/DDBJ databases">
        <title>Reference transcriptome for the parasite Schistocephalus solidus: insights into the molecular evolution of parasitism.</title>
        <authorList>
            <person name="Hebert F.O."/>
            <person name="Grambauer S."/>
            <person name="Barber I."/>
            <person name="Landry C.R."/>
            <person name="Aubin-Horth N."/>
        </authorList>
    </citation>
    <scope>NUCLEOTIDE SEQUENCE</scope>
</reference>
<dbReference type="Pfam" id="PF00069">
    <property type="entry name" value="Pkinase"/>
    <property type="match status" value="1"/>
</dbReference>
<feature type="domain" description="Protein kinase" evidence="12">
    <location>
        <begin position="370"/>
        <end position="654"/>
    </location>
</feature>
<dbReference type="InterPro" id="IPR050108">
    <property type="entry name" value="CDK"/>
</dbReference>
<accession>A0A0X3NP50</accession>
<evidence type="ECO:0000256" key="1">
    <source>
        <dbReference type="ARBA" id="ARBA00006485"/>
    </source>
</evidence>
<feature type="compositionally biased region" description="Low complexity" evidence="11">
    <location>
        <begin position="207"/>
        <end position="229"/>
    </location>
</feature>
<evidence type="ECO:0000259" key="12">
    <source>
        <dbReference type="PROSITE" id="PS50011"/>
    </source>
</evidence>
<dbReference type="Gene3D" id="1.10.510.10">
    <property type="entry name" value="Transferase(Phosphotransferase) domain 1"/>
    <property type="match status" value="1"/>
</dbReference>
<feature type="binding site" evidence="10">
    <location>
        <position position="399"/>
    </location>
    <ligand>
        <name>ATP</name>
        <dbReference type="ChEBI" id="CHEBI:30616"/>
    </ligand>
</feature>
<dbReference type="FunFam" id="3.30.200.20:FF:000007">
    <property type="entry name" value="Cyclin-dependent kinase 14, putative"/>
    <property type="match status" value="1"/>
</dbReference>
<keyword evidence="5 10" id="KW-0547">Nucleotide-binding</keyword>
<dbReference type="InterPro" id="IPR000719">
    <property type="entry name" value="Prot_kinase_dom"/>
</dbReference>
<dbReference type="PROSITE" id="PS50011">
    <property type="entry name" value="PROTEIN_KINASE_DOM"/>
    <property type="match status" value="1"/>
</dbReference>
<evidence type="ECO:0000256" key="8">
    <source>
        <dbReference type="ARBA" id="ARBA00047811"/>
    </source>
</evidence>
<evidence type="ECO:0000256" key="4">
    <source>
        <dbReference type="ARBA" id="ARBA00022679"/>
    </source>
</evidence>
<comment type="catalytic activity">
    <reaction evidence="8">
        <text>L-threonyl-[protein] + ATP = O-phospho-L-threonyl-[protein] + ADP + H(+)</text>
        <dbReference type="Rhea" id="RHEA:46608"/>
        <dbReference type="Rhea" id="RHEA-COMP:11060"/>
        <dbReference type="Rhea" id="RHEA-COMP:11605"/>
        <dbReference type="ChEBI" id="CHEBI:15378"/>
        <dbReference type="ChEBI" id="CHEBI:30013"/>
        <dbReference type="ChEBI" id="CHEBI:30616"/>
        <dbReference type="ChEBI" id="CHEBI:61977"/>
        <dbReference type="ChEBI" id="CHEBI:456216"/>
        <dbReference type="EC" id="2.7.11.22"/>
    </reaction>
</comment>
<dbReference type="AlphaFoldDB" id="A0A0X3NP50"/>
<dbReference type="GO" id="GO:0005737">
    <property type="term" value="C:cytoplasm"/>
    <property type="evidence" value="ECO:0007669"/>
    <property type="project" value="TreeGrafter"/>
</dbReference>
<feature type="region of interest" description="Disordered" evidence="11">
    <location>
        <begin position="739"/>
        <end position="760"/>
    </location>
</feature>
<feature type="compositionally biased region" description="Polar residues" evidence="11">
    <location>
        <begin position="30"/>
        <end position="40"/>
    </location>
</feature>
<name>A0A0X3NP50_SCHSO</name>
<dbReference type="InterPro" id="IPR017441">
    <property type="entry name" value="Protein_kinase_ATP_BS"/>
</dbReference>
<evidence type="ECO:0000256" key="5">
    <source>
        <dbReference type="ARBA" id="ARBA00022741"/>
    </source>
</evidence>
<evidence type="ECO:0000256" key="2">
    <source>
        <dbReference type="ARBA" id="ARBA00012425"/>
    </source>
</evidence>
<dbReference type="GO" id="GO:0005634">
    <property type="term" value="C:nucleus"/>
    <property type="evidence" value="ECO:0007669"/>
    <property type="project" value="TreeGrafter"/>
</dbReference>
<dbReference type="PANTHER" id="PTHR24056:SF246">
    <property type="entry name" value="ECDYSONE-INDUCED PROTEIN 63E, ISOFORM N"/>
    <property type="match status" value="1"/>
</dbReference>
<dbReference type="PROSITE" id="PS00107">
    <property type="entry name" value="PROTEIN_KINASE_ATP"/>
    <property type="match status" value="1"/>
</dbReference>
<evidence type="ECO:0000313" key="13">
    <source>
        <dbReference type="EMBL" id="JAP39327.1"/>
    </source>
</evidence>
<dbReference type="Gene3D" id="3.30.200.20">
    <property type="entry name" value="Phosphorylase Kinase, domain 1"/>
    <property type="match status" value="1"/>
</dbReference>
<evidence type="ECO:0000256" key="9">
    <source>
        <dbReference type="ARBA" id="ARBA00048367"/>
    </source>
</evidence>
<dbReference type="EC" id="2.7.11.22" evidence="2"/>
<proteinExistence type="inferred from homology"/>
<feature type="region of interest" description="Disordered" evidence="11">
    <location>
        <begin position="164"/>
        <end position="238"/>
    </location>
</feature>
<dbReference type="FunFam" id="1.10.510.10:FF:000611">
    <property type="entry name" value="CMGC family protein kinase"/>
    <property type="match status" value="1"/>
</dbReference>
<dbReference type="GO" id="GO:0005524">
    <property type="term" value="F:ATP binding"/>
    <property type="evidence" value="ECO:0007669"/>
    <property type="project" value="UniProtKB-UniRule"/>
</dbReference>
<dbReference type="SMART" id="SM00220">
    <property type="entry name" value="S_TKc"/>
    <property type="match status" value="1"/>
</dbReference>
<evidence type="ECO:0000256" key="10">
    <source>
        <dbReference type="PROSITE-ProRule" id="PRU10141"/>
    </source>
</evidence>
<keyword evidence="6" id="KW-0418">Kinase</keyword>
<dbReference type="PANTHER" id="PTHR24056">
    <property type="entry name" value="CELL DIVISION PROTEIN KINASE"/>
    <property type="match status" value="1"/>
</dbReference>
<evidence type="ECO:0000256" key="11">
    <source>
        <dbReference type="SAM" id="MobiDB-lite"/>
    </source>
</evidence>
<dbReference type="PROSITE" id="PS00108">
    <property type="entry name" value="PROTEIN_KINASE_ST"/>
    <property type="match status" value="1"/>
</dbReference>
<dbReference type="InterPro" id="IPR011009">
    <property type="entry name" value="Kinase-like_dom_sf"/>
</dbReference>
<comment type="similarity">
    <text evidence="1">Belongs to the protein kinase superfamily. CMGC Ser/Thr protein kinase family. CDC2/CDKX subfamily.</text>
</comment>
<evidence type="ECO:0000256" key="7">
    <source>
        <dbReference type="ARBA" id="ARBA00022840"/>
    </source>
</evidence>
<organism evidence="13">
    <name type="scientific">Schistocephalus solidus</name>
    <name type="common">Tapeworm</name>
    <dbReference type="NCBI Taxonomy" id="70667"/>
    <lineage>
        <taxon>Eukaryota</taxon>
        <taxon>Metazoa</taxon>
        <taxon>Spiralia</taxon>
        <taxon>Lophotrochozoa</taxon>
        <taxon>Platyhelminthes</taxon>
        <taxon>Cestoda</taxon>
        <taxon>Eucestoda</taxon>
        <taxon>Diphyllobothriidea</taxon>
        <taxon>Diphyllobothriidae</taxon>
        <taxon>Schistocephalus</taxon>
    </lineage>
</organism>
<sequence>LRVLHLPSLGSSSKSSSSKSRKSKVHSHSFTSLSCELTSPTEDEPAVMLDPLTTQPSSKITQSDSNQFLPKGVCNGSASSTDLASQTSPDSGISSANILSCLSDCSTMFMGSANEGASMERAGTTANSNRFSWPKSSSSFIGLPLDATVSNALAASCRISDHYTSPPRNNLLGPVNGASGGASQHLQRSVAGSTIAEEDEDNEDAGVTTTSSSTVKPVSPDSSSSVAVADPKDTQLPPQPVTVFPPLNLDPRMVDTVAQVSNRTGTSAAELYARMAEVRRRPLEERNRLRGEAAPNAIATGTTTIGNVSSTSSVAGAGGGGVSKRLSLPASLQLPPRLRHKATQFLEEPMSRRERRSSLYEMGFGRQQSYAKLDLLGQGTYATVYKGRSLLTENLVALKEIRLEHEEGAPCTAIREVSLLRDLRHANIVTLHDIIHTEKCLTLVFEYLQRDLKQYLHDCQGFMHPDNVRLFLYQLLRGLAFCHQRRILHRDLKPQNLLINERGDLKLADFGLARAKSIPIKTYSNEVVTLWYRPPDVLLGSTEYSTHIDMWGVGCIFFEMATGYPLFPGSTVEEELTLIFKRLGTPTETTWPGVSDHPQFSKSLKYGPYLVDPDGLLPFSPHFAKSAQSLLSSLLVYPGPRRISAADSMKHAYFQQSPLPLDALAKLPDAASVFDLPGVRLARDPGLPNYQHQYPVAAPRGRAAVQSIAYDCNGGGGGPAAANSCRNSMPVVYNTDHRPKSVVSSSTHEGAVHLSSHQKQPFVAARLQQPGQQQQQQAHHFVHRPPPPLPAHKPTALCYTAVPQGGSLHWVDPTTAAATTTYHSRSMQVGGISQYACPQPQTPSQQLYGVRLDLMDGRYYCPAPPNAFVSYVPSGGVFISCDGKPAGGQSVCGHNGDLHAKMLLKHGHKVGDEPFEERRKNMPS</sequence>
<dbReference type="InterPro" id="IPR008271">
    <property type="entry name" value="Ser/Thr_kinase_AS"/>
</dbReference>
<comment type="catalytic activity">
    <reaction evidence="9">
        <text>L-seryl-[protein] + ATP = O-phospho-L-seryl-[protein] + ADP + H(+)</text>
        <dbReference type="Rhea" id="RHEA:17989"/>
        <dbReference type="Rhea" id="RHEA-COMP:9863"/>
        <dbReference type="Rhea" id="RHEA-COMP:11604"/>
        <dbReference type="ChEBI" id="CHEBI:15378"/>
        <dbReference type="ChEBI" id="CHEBI:29999"/>
        <dbReference type="ChEBI" id="CHEBI:30616"/>
        <dbReference type="ChEBI" id="CHEBI:83421"/>
        <dbReference type="ChEBI" id="CHEBI:456216"/>
        <dbReference type="EC" id="2.7.11.22"/>
    </reaction>
</comment>
<gene>
    <name evidence="13" type="ORF">TR97807</name>
</gene>
<dbReference type="SUPFAM" id="SSF56112">
    <property type="entry name" value="Protein kinase-like (PK-like)"/>
    <property type="match status" value="1"/>
</dbReference>
<keyword evidence="7 10" id="KW-0067">ATP-binding</keyword>
<dbReference type="EMBL" id="GEEE01023898">
    <property type="protein sequence ID" value="JAP39327.1"/>
    <property type="molecule type" value="Transcribed_RNA"/>
</dbReference>
<evidence type="ECO:0000256" key="6">
    <source>
        <dbReference type="ARBA" id="ARBA00022777"/>
    </source>
</evidence>
<dbReference type="GO" id="GO:0004693">
    <property type="term" value="F:cyclin-dependent protein serine/threonine kinase activity"/>
    <property type="evidence" value="ECO:0007669"/>
    <property type="project" value="UniProtKB-EC"/>
</dbReference>
<keyword evidence="4" id="KW-0808">Transferase</keyword>
<feature type="compositionally biased region" description="Polar residues" evidence="11">
    <location>
        <begin position="181"/>
        <end position="192"/>
    </location>
</feature>
<keyword evidence="3" id="KW-0723">Serine/threonine-protein kinase</keyword>
<feature type="region of interest" description="Disordered" evidence="11">
    <location>
        <begin position="1"/>
        <end position="49"/>
    </location>
</feature>
<evidence type="ECO:0000256" key="3">
    <source>
        <dbReference type="ARBA" id="ARBA00022527"/>
    </source>
</evidence>
<feature type="non-terminal residue" evidence="13">
    <location>
        <position position="1"/>
    </location>
</feature>
<protein>
    <recommendedName>
        <fullName evidence="2">cyclin-dependent kinase</fullName>
        <ecNumber evidence="2">2.7.11.22</ecNumber>
    </recommendedName>
</protein>